<dbReference type="HAMAP" id="MF_00258">
    <property type="entry name" value="Glu_racemase"/>
    <property type="match status" value="1"/>
</dbReference>
<evidence type="ECO:0000313" key="9">
    <source>
        <dbReference type="Proteomes" id="UP000467132"/>
    </source>
</evidence>
<keyword evidence="9" id="KW-1185">Reference proteome</keyword>
<dbReference type="EC" id="5.1.1.3" evidence="2 7"/>
<dbReference type="InterPro" id="IPR015942">
    <property type="entry name" value="Asp/Glu/hydantoin_racemase"/>
</dbReference>
<feature type="binding site" evidence="7">
    <location>
        <begin position="39"/>
        <end position="40"/>
    </location>
    <ligand>
        <name>substrate</name>
    </ligand>
</feature>
<dbReference type="FunFam" id="3.40.50.1860:FF:000001">
    <property type="entry name" value="Glutamate racemase"/>
    <property type="match status" value="1"/>
</dbReference>
<dbReference type="Gene3D" id="3.40.50.1860">
    <property type="match status" value="2"/>
</dbReference>
<evidence type="ECO:0000256" key="7">
    <source>
        <dbReference type="HAMAP-Rule" id="MF_00258"/>
    </source>
</evidence>
<comment type="function">
    <text evidence="7">Provides the (R)-glutamate required for cell wall biosynthesis.</text>
</comment>
<dbReference type="GO" id="GO:0008881">
    <property type="term" value="F:glutamate racemase activity"/>
    <property type="evidence" value="ECO:0007669"/>
    <property type="project" value="UniProtKB-UniRule"/>
</dbReference>
<comment type="caution">
    <text evidence="8">The sequence shown here is derived from an EMBL/GenBank/DDBJ whole genome shotgun (WGS) entry which is preliminary data.</text>
</comment>
<evidence type="ECO:0000256" key="2">
    <source>
        <dbReference type="ARBA" id="ARBA00013090"/>
    </source>
</evidence>
<accession>A0A845QV04</accession>
<keyword evidence="4 7" id="KW-0573">Peptidoglycan synthesis</keyword>
<keyword evidence="3 7" id="KW-0133">Cell shape</keyword>
<dbReference type="PROSITE" id="PS00923">
    <property type="entry name" value="ASP_GLU_RACEMASE_1"/>
    <property type="match status" value="1"/>
</dbReference>
<protein>
    <recommendedName>
        <fullName evidence="2 7">Glutamate racemase</fullName>
        <ecNumber evidence="2 7">5.1.1.3</ecNumber>
    </recommendedName>
</protein>
<reference evidence="8 9" key="1">
    <citation type="submission" date="2018-08" db="EMBL/GenBank/DDBJ databases">
        <title>Murine metabolic-syndrome-specific gut microbial biobank.</title>
        <authorList>
            <person name="Liu C."/>
        </authorList>
    </citation>
    <scope>NUCLEOTIDE SEQUENCE [LARGE SCALE GENOMIC DNA]</scope>
    <source>
        <strain evidence="8 9">583</strain>
    </source>
</reference>
<dbReference type="InterPro" id="IPR001920">
    <property type="entry name" value="Asp/Glu_race"/>
</dbReference>
<gene>
    <name evidence="7 8" type="primary">murI</name>
    <name evidence="8" type="ORF">D3Z33_03160</name>
</gene>
<comment type="catalytic activity">
    <reaction evidence="1 7">
        <text>L-glutamate = D-glutamate</text>
        <dbReference type="Rhea" id="RHEA:12813"/>
        <dbReference type="ChEBI" id="CHEBI:29985"/>
        <dbReference type="ChEBI" id="CHEBI:29986"/>
        <dbReference type="EC" id="5.1.1.3"/>
    </reaction>
</comment>
<evidence type="ECO:0000256" key="3">
    <source>
        <dbReference type="ARBA" id="ARBA00022960"/>
    </source>
</evidence>
<dbReference type="GO" id="GO:0071555">
    <property type="term" value="P:cell wall organization"/>
    <property type="evidence" value="ECO:0007669"/>
    <property type="project" value="UniProtKB-KW"/>
</dbReference>
<dbReference type="SUPFAM" id="SSF53681">
    <property type="entry name" value="Aspartate/glutamate racemase"/>
    <property type="match status" value="2"/>
</dbReference>
<dbReference type="GO" id="GO:0008360">
    <property type="term" value="P:regulation of cell shape"/>
    <property type="evidence" value="ECO:0007669"/>
    <property type="project" value="UniProtKB-KW"/>
</dbReference>
<feature type="binding site" evidence="7">
    <location>
        <begin position="71"/>
        <end position="72"/>
    </location>
    <ligand>
        <name>substrate</name>
    </ligand>
</feature>
<dbReference type="InterPro" id="IPR018187">
    <property type="entry name" value="Asp/Glu_racemase_AS_1"/>
</dbReference>
<keyword evidence="5 7" id="KW-0413">Isomerase</keyword>
<dbReference type="RefSeq" id="WP_160196341.1">
    <property type="nucleotide sequence ID" value="NZ_QXXA01000004.1"/>
</dbReference>
<dbReference type="EMBL" id="QXXA01000004">
    <property type="protein sequence ID" value="NBI05854.1"/>
    <property type="molecule type" value="Genomic_DNA"/>
</dbReference>
<proteinExistence type="inferred from homology"/>
<name>A0A845QV04_9CLOT</name>
<comment type="pathway">
    <text evidence="7">Cell wall biogenesis; peptidoglycan biosynthesis.</text>
</comment>
<feature type="active site" description="Proton donor/acceptor" evidence="7">
    <location>
        <position position="70"/>
    </location>
</feature>
<dbReference type="Proteomes" id="UP000467132">
    <property type="component" value="Unassembled WGS sequence"/>
</dbReference>
<feature type="binding site" evidence="7">
    <location>
        <begin position="7"/>
        <end position="8"/>
    </location>
    <ligand>
        <name>substrate</name>
    </ligand>
</feature>
<dbReference type="NCBIfam" id="TIGR00067">
    <property type="entry name" value="glut_race"/>
    <property type="match status" value="1"/>
</dbReference>
<evidence type="ECO:0000313" key="8">
    <source>
        <dbReference type="EMBL" id="NBI05854.1"/>
    </source>
</evidence>
<dbReference type="OrthoDB" id="9801055at2"/>
<comment type="similarity">
    <text evidence="7">Belongs to the aspartate/glutamate racemases family.</text>
</comment>
<feature type="binding site" evidence="7">
    <location>
        <begin position="181"/>
        <end position="182"/>
    </location>
    <ligand>
        <name>substrate</name>
    </ligand>
</feature>
<dbReference type="UniPathway" id="UPA00219"/>
<keyword evidence="6 7" id="KW-0961">Cell wall biogenesis/degradation</keyword>
<dbReference type="PANTHER" id="PTHR21198">
    <property type="entry name" value="GLUTAMATE RACEMASE"/>
    <property type="match status" value="1"/>
</dbReference>
<evidence type="ECO:0000256" key="5">
    <source>
        <dbReference type="ARBA" id="ARBA00023235"/>
    </source>
</evidence>
<dbReference type="GO" id="GO:0009252">
    <property type="term" value="P:peptidoglycan biosynthetic process"/>
    <property type="evidence" value="ECO:0007669"/>
    <property type="project" value="UniProtKB-UniRule"/>
</dbReference>
<evidence type="ECO:0000256" key="6">
    <source>
        <dbReference type="ARBA" id="ARBA00023316"/>
    </source>
</evidence>
<feature type="active site" description="Proton donor/acceptor" evidence="7">
    <location>
        <position position="180"/>
    </location>
</feature>
<evidence type="ECO:0000256" key="1">
    <source>
        <dbReference type="ARBA" id="ARBA00001602"/>
    </source>
</evidence>
<sequence>MKIGIFDSGVGGITVLKEALTQLSGQEYIYYADKLNVPYGTKPKEEVKKYIFDVVEFLSTKNIDALIIACNTATSIAVKDLRDKYNFPIIGMEPAVKPAVENSEDKKVIVTATSLTLKEKKFNDLVTRLNSRDIVDSLPLPKLVEYAENFIFEEDVIISYLRKEFEKFNLDEYGTVVLGCTHFPYYKEFFKKVLPNTIDIIDGNYGTINHLKNLLNIKDRFEDKKKDKITFYISGKEDNEILVKYLNLLQSK</sequence>
<dbReference type="InterPro" id="IPR004391">
    <property type="entry name" value="Glu_race"/>
</dbReference>
<evidence type="ECO:0000256" key="4">
    <source>
        <dbReference type="ARBA" id="ARBA00022984"/>
    </source>
</evidence>
<dbReference type="PANTHER" id="PTHR21198:SF3">
    <property type="entry name" value="GLUTAMATE RACEMASE"/>
    <property type="match status" value="1"/>
</dbReference>
<dbReference type="AlphaFoldDB" id="A0A845QV04"/>
<dbReference type="Pfam" id="PF01177">
    <property type="entry name" value="Asp_Glu_race"/>
    <property type="match status" value="1"/>
</dbReference>
<organism evidence="8 9">
    <name type="scientific">Senegalia massiliensis</name>
    <dbReference type="NCBI Taxonomy" id="1720316"/>
    <lineage>
        <taxon>Bacteria</taxon>
        <taxon>Bacillati</taxon>
        <taxon>Bacillota</taxon>
        <taxon>Clostridia</taxon>
        <taxon>Eubacteriales</taxon>
        <taxon>Clostridiaceae</taxon>
        <taxon>Senegalia</taxon>
    </lineage>
</organism>